<dbReference type="EMBL" id="JAUSTZ010000003">
    <property type="protein sequence ID" value="MDQ0226025.1"/>
    <property type="molecule type" value="Genomic_DNA"/>
</dbReference>
<dbReference type="Gene3D" id="3.30.1240.10">
    <property type="match status" value="1"/>
</dbReference>
<dbReference type="CDD" id="cd07516">
    <property type="entry name" value="HAD_Pase"/>
    <property type="match status" value="1"/>
</dbReference>
<dbReference type="NCBIfam" id="TIGR01484">
    <property type="entry name" value="HAD-SF-IIB"/>
    <property type="match status" value="1"/>
</dbReference>
<accession>A0ABT9Z445</accession>
<evidence type="ECO:0000313" key="1">
    <source>
        <dbReference type="EMBL" id="MDQ0226025.1"/>
    </source>
</evidence>
<dbReference type="Pfam" id="PF08282">
    <property type="entry name" value="Hydrolase_3"/>
    <property type="match status" value="1"/>
</dbReference>
<dbReference type="InterPro" id="IPR036412">
    <property type="entry name" value="HAD-like_sf"/>
</dbReference>
<dbReference type="SUPFAM" id="SSF56784">
    <property type="entry name" value="HAD-like"/>
    <property type="match status" value="1"/>
</dbReference>
<name>A0ABT9Z445_9BACI</name>
<gene>
    <name evidence="1" type="ORF">J2S02_002369</name>
</gene>
<dbReference type="NCBIfam" id="TIGR00099">
    <property type="entry name" value="Cof-subfamily"/>
    <property type="match status" value="1"/>
</dbReference>
<dbReference type="SFLD" id="SFLDG01140">
    <property type="entry name" value="C2.B:_Phosphomannomutase_and_P"/>
    <property type="match status" value="1"/>
</dbReference>
<dbReference type="RefSeq" id="WP_145581874.1">
    <property type="nucleotide sequence ID" value="NZ_CADEPK010000206.1"/>
</dbReference>
<dbReference type="InterPro" id="IPR006379">
    <property type="entry name" value="HAD-SF_hydro_IIB"/>
</dbReference>
<dbReference type="PROSITE" id="PS01228">
    <property type="entry name" value="COF_1"/>
    <property type="match status" value="1"/>
</dbReference>
<dbReference type="SFLD" id="SFLDG01144">
    <property type="entry name" value="C2.B.4:_PGP_Like"/>
    <property type="match status" value="1"/>
</dbReference>
<keyword evidence="2" id="KW-1185">Reference proteome</keyword>
<organism evidence="1 2">
    <name type="scientific">Metabacillus niabensis</name>
    <dbReference type="NCBI Taxonomy" id="324854"/>
    <lineage>
        <taxon>Bacteria</taxon>
        <taxon>Bacillati</taxon>
        <taxon>Bacillota</taxon>
        <taxon>Bacilli</taxon>
        <taxon>Bacillales</taxon>
        <taxon>Bacillaceae</taxon>
        <taxon>Metabacillus</taxon>
    </lineage>
</organism>
<dbReference type="InterPro" id="IPR023214">
    <property type="entry name" value="HAD_sf"/>
</dbReference>
<dbReference type="PROSITE" id="PS01229">
    <property type="entry name" value="COF_2"/>
    <property type="match status" value="1"/>
</dbReference>
<dbReference type="InterPro" id="IPR000150">
    <property type="entry name" value="Cof"/>
</dbReference>
<dbReference type="Gene3D" id="3.40.50.1000">
    <property type="entry name" value="HAD superfamily/HAD-like"/>
    <property type="match status" value="1"/>
</dbReference>
<dbReference type="SFLD" id="SFLDS00003">
    <property type="entry name" value="Haloacid_Dehalogenase"/>
    <property type="match status" value="1"/>
</dbReference>
<evidence type="ECO:0000313" key="2">
    <source>
        <dbReference type="Proteomes" id="UP001232245"/>
    </source>
</evidence>
<comment type="caution">
    <text evidence="1">The sequence shown here is derived from an EMBL/GenBank/DDBJ whole genome shotgun (WGS) entry which is preliminary data.</text>
</comment>
<reference evidence="1 2" key="1">
    <citation type="submission" date="2023-07" db="EMBL/GenBank/DDBJ databases">
        <title>Genomic Encyclopedia of Type Strains, Phase IV (KMG-IV): sequencing the most valuable type-strain genomes for metagenomic binning, comparative biology and taxonomic classification.</title>
        <authorList>
            <person name="Goeker M."/>
        </authorList>
    </citation>
    <scope>NUCLEOTIDE SEQUENCE [LARGE SCALE GENOMIC DNA]</scope>
    <source>
        <strain evidence="1 2">DSM 17723</strain>
    </source>
</reference>
<proteinExistence type="predicted"/>
<sequence>MKLLATDLDGTLLNENHEISAENVQAIKKAEKHGIQVVVATGRTYHAAKKPLEAAGLNLPIICLNGAKIYNNAGQLLKSTPLEEQDCKRIQAICEKEGLYFEVFTNQGGFTKSREGFLQVMIDIMMSFHPTTSREEIREMALQRFQDEEIKITPDMNELFEREDIIVYKILAFSMKNENLNPIYLQLKDKEDLAITSSGFSNLEFNHKDAQKGPALEHFAKTLNIAMKDVMAIGDSYNDVSMLTMAGRGVAMGNADNEIKQLCNFTTKTNREHGFAHAVEEMLDELKVK</sequence>
<protein>
    <submittedName>
        <fullName evidence="1">Cof subfamily protein (Haloacid dehalogenase superfamily)</fullName>
    </submittedName>
</protein>
<dbReference type="PANTHER" id="PTHR10000">
    <property type="entry name" value="PHOSPHOSERINE PHOSPHATASE"/>
    <property type="match status" value="1"/>
</dbReference>
<dbReference type="Proteomes" id="UP001232245">
    <property type="component" value="Unassembled WGS sequence"/>
</dbReference>
<dbReference type="PANTHER" id="PTHR10000:SF55">
    <property type="entry name" value="5-AMINO-6-(5-PHOSPHO-D-RIBITYLAMINO)URACIL PHOSPHATASE YCSE"/>
    <property type="match status" value="1"/>
</dbReference>